<reference evidence="2 3" key="1">
    <citation type="submission" date="2019-04" db="EMBL/GenBank/DDBJ databases">
        <title>Streptomyces oryziradicis sp. nov., a novel actinomycete isolated from rhizosphere soil of rice (Oryza sativa L.).</title>
        <authorList>
            <person name="Li C."/>
        </authorList>
    </citation>
    <scope>NUCLEOTIDE SEQUENCE [LARGE SCALE GENOMIC DNA]</scope>
    <source>
        <strain evidence="2 3">NEAU-C40</strain>
    </source>
</reference>
<gene>
    <name evidence="2" type="ORF">FCI23_27730</name>
</gene>
<dbReference type="RefSeq" id="WP_136726672.1">
    <property type="nucleotide sequence ID" value="NZ_SUMC01000030.1"/>
</dbReference>
<evidence type="ECO:0000313" key="3">
    <source>
        <dbReference type="Proteomes" id="UP000305778"/>
    </source>
</evidence>
<name>A0A4U0SK85_9ACTN</name>
<proteinExistence type="predicted"/>
<keyword evidence="3" id="KW-1185">Reference proteome</keyword>
<dbReference type="Proteomes" id="UP000305778">
    <property type="component" value="Unassembled WGS sequence"/>
</dbReference>
<keyword evidence="1" id="KW-1133">Transmembrane helix</keyword>
<accession>A0A4U0SK85</accession>
<keyword evidence="1" id="KW-0472">Membrane</keyword>
<organism evidence="2 3">
    <name type="scientific">Actinacidiphila oryziradicis</name>
    <dbReference type="NCBI Taxonomy" id="2571141"/>
    <lineage>
        <taxon>Bacteria</taxon>
        <taxon>Bacillati</taxon>
        <taxon>Actinomycetota</taxon>
        <taxon>Actinomycetes</taxon>
        <taxon>Kitasatosporales</taxon>
        <taxon>Streptomycetaceae</taxon>
        <taxon>Actinacidiphila</taxon>
    </lineage>
</organism>
<protein>
    <submittedName>
        <fullName evidence="2">Uncharacterized protein</fullName>
    </submittedName>
</protein>
<evidence type="ECO:0000256" key="1">
    <source>
        <dbReference type="SAM" id="Phobius"/>
    </source>
</evidence>
<dbReference type="EMBL" id="SUMC01000030">
    <property type="protein sequence ID" value="TKA08501.1"/>
    <property type="molecule type" value="Genomic_DNA"/>
</dbReference>
<evidence type="ECO:0000313" key="2">
    <source>
        <dbReference type="EMBL" id="TKA08501.1"/>
    </source>
</evidence>
<feature type="transmembrane region" description="Helical" evidence="1">
    <location>
        <begin position="26"/>
        <end position="50"/>
    </location>
</feature>
<comment type="caution">
    <text evidence="2">The sequence shown here is derived from an EMBL/GenBank/DDBJ whole genome shotgun (WGS) entry which is preliminary data.</text>
</comment>
<dbReference type="AlphaFoldDB" id="A0A4U0SK85"/>
<sequence>MVAPVVILAAVAAVAALLVLEEPPPWLAWCPAWLGAVIVAVLGVAGTWWLEPWTARRQGAADEDQQAVDRLRRYLGRQQGLPRIGERGAGGLLLRVHEAIPLDLPPEPAAGAKVLRRAGWLRRWSGPVRLSGEGPDPDLPAFVERDIGKQVCAWMRAASREGGFLVLVGNSSVGKTRLLYESARSELAGFVVLAPDLGDGALVNVIADATFPLPKLIVWLDELQRFLPGPYFVTDDQDSHTAITAATVRKLLTADTPVVIVGTLWPQYATELRTVQPDPASVGQSRYPAAIDILTT</sequence>
<keyword evidence="1" id="KW-0812">Transmembrane</keyword>
<dbReference type="OrthoDB" id="3964962at2"/>